<gene>
    <name evidence="2" type="ORF">FKG95_05380</name>
</gene>
<dbReference type="SUPFAM" id="SSF55298">
    <property type="entry name" value="YjgF-like"/>
    <property type="match status" value="1"/>
</dbReference>
<comment type="caution">
    <text evidence="2">The sequence shown here is derived from an EMBL/GenBank/DDBJ whole genome shotgun (WGS) entry which is preliminary data.</text>
</comment>
<protein>
    <submittedName>
        <fullName evidence="2">RidA family protein</fullName>
    </submittedName>
</protein>
<dbReference type="PANTHER" id="PTHR11803:SF58">
    <property type="entry name" value="PROTEIN HMF1-RELATED"/>
    <property type="match status" value="1"/>
</dbReference>
<keyword evidence="3" id="KW-1185">Reference proteome</keyword>
<dbReference type="RefSeq" id="WP_142895312.1">
    <property type="nucleotide sequence ID" value="NZ_ML660053.1"/>
</dbReference>
<sequence>MAQGFNPPGTWQPRERGFSMGVVQHPGHFIHFTGQVAWNEAEEIVGLGDVAEQTRQCFRNIEAVLGAVGGRLEDIVSVTTYFTDRSQLPEIQEVRTAYFDPQTAPASTSVMVAGLGHPDFLVELAPIAVIPPERFKPVD</sequence>
<dbReference type="Pfam" id="PF01042">
    <property type="entry name" value="Ribonuc_L-PSP"/>
    <property type="match status" value="1"/>
</dbReference>
<dbReference type="Gene3D" id="3.30.1330.40">
    <property type="entry name" value="RutC-like"/>
    <property type="match status" value="1"/>
</dbReference>
<evidence type="ECO:0000256" key="1">
    <source>
        <dbReference type="ARBA" id="ARBA00010552"/>
    </source>
</evidence>
<dbReference type="OrthoDB" id="5520786at2"/>
<evidence type="ECO:0000313" key="2">
    <source>
        <dbReference type="EMBL" id="TQV81681.1"/>
    </source>
</evidence>
<accession>A0A545TWW9</accession>
<dbReference type="PANTHER" id="PTHR11803">
    <property type="entry name" value="2-IMINOBUTANOATE/2-IMINOPROPANOATE DEAMINASE RIDA"/>
    <property type="match status" value="1"/>
</dbReference>
<dbReference type="GO" id="GO:0005829">
    <property type="term" value="C:cytosol"/>
    <property type="evidence" value="ECO:0007669"/>
    <property type="project" value="TreeGrafter"/>
</dbReference>
<dbReference type="Proteomes" id="UP000315252">
    <property type="component" value="Unassembled WGS sequence"/>
</dbReference>
<dbReference type="InterPro" id="IPR035959">
    <property type="entry name" value="RutC-like_sf"/>
</dbReference>
<reference evidence="2 3" key="1">
    <citation type="submission" date="2019-06" db="EMBL/GenBank/DDBJ databases">
        <title>Whole genome sequence for Rhodospirillaceae sp. R148.</title>
        <authorList>
            <person name="Wang G."/>
        </authorList>
    </citation>
    <scope>NUCLEOTIDE SEQUENCE [LARGE SCALE GENOMIC DNA]</scope>
    <source>
        <strain evidence="2 3">R148</strain>
    </source>
</reference>
<name>A0A545TWW9_9PROT</name>
<dbReference type="GO" id="GO:0019239">
    <property type="term" value="F:deaminase activity"/>
    <property type="evidence" value="ECO:0007669"/>
    <property type="project" value="TreeGrafter"/>
</dbReference>
<proteinExistence type="inferred from homology"/>
<evidence type="ECO:0000313" key="3">
    <source>
        <dbReference type="Proteomes" id="UP000315252"/>
    </source>
</evidence>
<dbReference type="InterPro" id="IPR006175">
    <property type="entry name" value="YjgF/YER057c/UK114"/>
</dbReference>
<comment type="similarity">
    <text evidence="1">Belongs to the RutC family.</text>
</comment>
<dbReference type="AlphaFoldDB" id="A0A545TWW9"/>
<dbReference type="EMBL" id="VHSH01000002">
    <property type="protein sequence ID" value="TQV81681.1"/>
    <property type="molecule type" value="Genomic_DNA"/>
</dbReference>
<organism evidence="2 3">
    <name type="scientific">Denitrobaculum tricleocarpae</name>
    <dbReference type="NCBI Taxonomy" id="2591009"/>
    <lineage>
        <taxon>Bacteria</taxon>
        <taxon>Pseudomonadati</taxon>
        <taxon>Pseudomonadota</taxon>
        <taxon>Alphaproteobacteria</taxon>
        <taxon>Rhodospirillales</taxon>
        <taxon>Rhodospirillaceae</taxon>
        <taxon>Denitrobaculum</taxon>
    </lineage>
</organism>
<dbReference type="CDD" id="cd00448">
    <property type="entry name" value="YjgF_YER057c_UK114_family"/>
    <property type="match status" value="1"/>
</dbReference>